<reference evidence="2" key="1">
    <citation type="journal article" date="2020" name="J. Eukaryot. Microbiol.">
        <title>De novo Sequencing, Assembly and Annotation of the Transcriptome for the Free-Living Testate Amoeba Arcella intermedia.</title>
        <authorList>
            <person name="Ribeiro G.M."/>
            <person name="Porfirio-Sousa A.L."/>
            <person name="Maurer-Alcala X.X."/>
            <person name="Katz L.A."/>
            <person name="Lahr D.J.G."/>
        </authorList>
    </citation>
    <scope>NUCLEOTIDE SEQUENCE</scope>
</reference>
<proteinExistence type="predicted"/>
<dbReference type="SUPFAM" id="SSF103481">
    <property type="entry name" value="Multidrug resistance efflux transporter EmrE"/>
    <property type="match status" value="1"/>
</dbReference>
<dbReference type="PANTHER" id="PTHR31965:SF1">
    <property type="entry name" value="TRANSMEMBRANE PROTEIN 42"/>
    <property type="match status" value="1"/>
</dbReference>
<name>A0A6B2LQP9_9EUKA</name>
<sequence length="120" mass="13280">MACLAGVFGKIAFSDYLTHHSLSQNSLLAIRLLSFILVFLCNALMMNFFAKSMNLTNSIHAVVVNSSTNFFLTAIIAFALFGEGLSLTWLLGASLILVGLTFMNLGQEKEKEKEKNKKRE</sequence>
<keyword evidence="1" id="KW-1133">Transmembrane helix</keyword>
<organism evidence="2">
    <name type="scientific">Arcella intermedia</name>
    <dbReference type="NCBI Taxonomy" id="1963864"/>
    <lineage>
        <taxon>Eukaryota</taxon>
        <taxon>Amoebozoa</taxon>
        <taxon>Tubulinea</taxon>
        <taxon>Elardia</taxon>
        <taxon>Arcellinida</taxon>
        <taxon>Sphaerothecina</taxon>
        <taxon>Arcellidae</taxon>
        <taxon>Arcella</taxon>
    </lineage>
</organism>
<dbReference type="InterPro" id="IPR039632">
    <property type="entry name" value="TMEM42"/>
</dbReference>
<dbReference type="AlphaFoldDB" id="A0A6B2LQP9"/>
<dbReference type="PANTHER" id="PTHR31965">
    <property type="entry name" value="TRANSMEMBRANE PROTEIN 42"/>
    <property type="match status" value="1"/>
</dbReference>
<dbReference type="Gene3D" id="1.10.3730.20">
    <property type="match status" value="1"/>
</dbReference>
<keyword evidence="1" id="KW-0812">Transmembrane</keyword>
<evidence type="ECO:0000256" key="1">
    <source>
        <dbReference type="SAM" id="Phobius"/>
    </source>
</evidence>
<accession>A0A6B2LQP9</accession>
<dbReference type="EMBL" id="GIBP01010483">
    <property type="protein sequence ID" value="NDV39452.1"/>
    <property type="molecule type" value="Transcribed_RNA"/>
</dbReference>
<evidence type="ECO:0000313" key="2">
    <source>
        <dbReference type="EMBL" id="NDV39452.1"/>
    </source>
</evidence>
<dbReference type="EMBL" id="GIBP01010810">
    <property type="protein sequence ID" value="NDV39779.1"/>
    <property type="molecule type" value="Transcribed_RNA"/>
</dbReference>
<dbReference type="InterPro" id="IPR037185">
    <property type="entry name" value="EmrE-like"/>
</dbReference>
<feature type="transmembrane region" description="Helical" evidence="1">
    <location>
        <begin position="30"/>
        <end position="50"/>
    </location>
</feature>
<protein>
    <submittedName>
        <fullName evidence="2">Uncharacterized protein</fullName>
    </submittedName>
</protein>
<feature type="transmembrane region" description="Helical" evidence="1">
    <location>
        <begin position="87"/>
        <end position="105"/>
    </location>
</feature>
<feature type="transmembrane region" description="Helical" evidence="1">
    <location>
        <begin position="62"/>
        <end position="81"/>
    </location>
</feature>
<keyword evidence="1" id="KW-0472">Membrane</keyword>